<feature type="domain" description="CENP-V/GFA" evidence="4">
    <location>
        <begin position="7"/>
        <end position="120"/>
    </location>
</feature>
<dbReference type="InterPro" id="IPR011057">
    <property type="entry name" value="Mss4-like_sf"/>
</dbReference>
<dbReference type="RefSeq" id="WP_282218942.1">
    <property type="nucleotide sequence ID" value="NZ_CP118246.1"/>
</dbReference>
<dbReference type="InterPro" id="IPR006913">
    <property type="entry name" value="CENP-V/GFA"/>
</dbReference>
<dbReference type="Gene3D" id="2.170.150.70">
    <property type="match status" value="1"/>
</dbReference>
<dbReference type="InterPro" id="IPR052355">
    <property type="entry name" value="CENP-V-like"/>
</dbReference>
<evidence type="ECO:0000313" key="5">
    <source>
        <dbReference type="EMBL" id="WDR02539.1"/>
    </source>
</evidence>
<evidence type="ECO:0000313" key="6">
    <source>
        <dbReference type="Proteomes" id="UP001220530"/>
    </source>
</evidence>
<organism evidence="5 6">
    <name type="scientific">Devosia algicola</name>
    <dbReference type="NCBI Taxonomy" id="3026418"/>
    <lineage>
        <taxon>Bacteria</taxon>
        <taxon>Pseudomonadati</taxon>
        <taxon>Pseudomonadota</taxon>
        <taxon>Alphaproteobacteria</taxon>
        <taxon>Hyphomicrobiales</taxon>
        <taxon>Devosiaceae</taxon>
        <taxon>Devosia</taxon>
    </lineage>
</organism>
<dbReference type="PANTHER" id="PTHR28620:SF1">
    <property type="entry name" value="CENP-V_GFA DOMAIN-CONTAINING PROTEIN"/>
    <property type="match status" value="1"/>
</dbReference>
<dbReference type="Pfam" id="PF04828">
    <property type="entry name" value="GFA"/>
    <property type="match status" value="1"/>
</dbReference>
<dbReference type="PROSITE" id="PS51891">
    <property type="entry name" value="CENP_V_GFA"/>
    <property type="match status" value="1"/>
</dbReference>
<name>A0ABY7YMU3_9HYPH</name>
<keyword evidence="3" id="KW-0862">Zinc</keyword>
<evidence type="ECO:0000256" key="3">
    <source>
        <dbReference type="ARBA" id="ARBA00022833"/>
    </source>
</evidence>
<protein>
    <submittedName>
        <fullName evidence="5">GFA family protein</fullName>
    </submittedName>
</protein>
<evidence type="ECO:0000256" key="1">
    <source>
        <dbReference type="ARBA" id="ARBA00005495"/>
    </source>
</evidence>
<sequence length="120" mass="13074">MVSEDKLHGSCQCGVVEYEVSGLDLTQSITCNCSRCQRLGSVLAFAPRSNFTLIKGNDALSEYLFNKHAIRHQFCKICGIQSFSFGATPDGGEMVAVNVNTLDDVDPRQLQSTHVDGRSS</sequence>
<gene>
    <name evidence="5" type="ORF">PSQ19_18440</name>
</gene>
<reference evidence="5 6" key="1">
    <citation type="submission" date="2023-02" db="EMBL/GenBank/DDBJ databases">
        <title>Devosia algicola sp. nov., isolated from the phycosphere of marine algae.</title>
        <authorList>
            <person name="Kim J.M."/>
            <person name="Lee J.K."/>
            <person name="Choi B.J."/>
            <person name="Bayburt H."/>
            <person name="Jeon C.O."/>
        </authorList>
    </citation>
    <scope>NUCLEOTIDE SEQUENCE [LARGE SCALE GENOMIC DNA]</scope>
    <source>
        <strain evidence="5 6">G20-9</strain>
    </source>
</reference>
<dbReference type="EMBL" id="CP118246">
    <property type="protein sequence ID" value="WDR02539.1"/>
    <property type="molecule type" value="Genomic_DNA"/>
</dbReference>
<comment type="similarity">
    <text evidence="1">Belongs to the Gfa family.</text>
</comment>
<keyword evidence="6" id="KW-1185">Reference proteome</keyword>
<dbReference type="Proteomes" id="UP001220530">
    <property type="component" value="Chromosome"/>
</dbReference>
<dbReference type="SUPFAM" id="SSF51316">
    <property type="entry name" value="Mss4-like"/>
    <property type="match status" value="1"/>
</dbReference>
<accession>A0ABY7YMU3</accession>
<evidence type="ECO:0000256" key="2">
    <source>
        <dbReference type="ARBA" id="ARBA00022723"/>
    </source>
</evidence>
<evidence type="ECO:0000259" key="4">
    <source>
        <dbReference type="PROSITE" id="PS51891"/>
    </source>
</evidence>
<dbReference type="PANTHER" id="PTHR28620">
    <property type="entry name" value="CENTROMERE PROTEIN V"/>
    <property type="match status" value="1"/>
</dbReference>
<keyword evidence="2" id="KW-0479">Metal-binding</keyword>
<proteinExistence type="inferred from homology"/>